<dbReference type="EMBL" id="FOSP01000022">
    <property type="protein sequence ID" value="SFK95423.1"/>
    <property type="molecule type" value="Genomic_DNA"/>
</dbReference>
<feature type="compositionally biased region" description="Basic and acidic residues" evidence="1">
    <location>
        <begin position="124"/>
        <end position="140"/>
    </location>
</feature>
<dbReference type="Proteomes" id="UP000199533">
    <property type="component" value="Unassembled WGS sequence"/>
</dbReference>
<dbReference type="OrthoDB" id="9152720at2"/>
<feature type="region of interest" description="Disordered" evidence="1">
    <location>
        <begin position="222"/>
        <end position="259"/>
    </location>
</feature>
<dbReference type="AlphaFoldDB" id="A0A1I4DR02"/>
<feature type="compositionally biased region" description="Polar residues" evidence="1">
    <location>
        <begin position="141"/>
        <end position="150"/>
    </location>
</feature>
<protein>
    <recommendedName>
        <fullName evidence="5">Membrane-anchored ribosome-binding protein, inhibits growth in stationary phase, ElaB/YqjD/DUF883 family</fullName>
    </recommendedName>
</protein>
<evidence type="ECO:0000313" key="4">
    <source>
        <dbReference type="Proteomes" id="UP000199533"/>
    </source>
</evidence>
<reference evidence="4" key="1">
    <citation type="submission" date="2016-10" db="EMBL/GenBank/DDBJ databases">
        <authorList>
            <person name="Varghese N."/>
            <person name="Submissions S."/>
        </authorList>
    </citation>
    <scope>NUCLEOTIDE SEQUENCE [LARGE SCALE GENOMIC DNA]</scope>
    <source>
        <strain evidence="4">Nm69</strain>
    </source>
</reference>
<dbReference type="InterPro" id="IPR022062">
    <property type="entry name" value="DUF3618"/>
</dbReference>
<organism evidence="3 4">
    <name type="scientific">Nitrosomonas aestuarii</name>
    <dbReference type="NCBI Taxonomy" id="52441"/>
    <lineage>
        <taxon>Bacteria</taxon>
        <taxon>Pseudomonadati</taxon>
        <taxon>Pseudomonadota</taxon>
        <taxon>Betaproteobacteria</taxon>
        <taxon>Nitrosomonadales</taxon>
        <taxon>Nitrosomonadaceae</taxon>
        <taxon>Nitrosomonas</taxon>
    </lineage>
</organism>
<accession>A0A1I4DR02</accession>
<evidence type="ECO:0000256" key="1">
    <source>
        <dbReference type="SAM" id="MobiDB-lite"/>
    </source>
</evidence>
<feature type="region of interest" description="Disordered" evidence="1">
    <location>
        <begin position="91"/>
        <end position="152"/>
    </location>
</feature>
<evidence type="ECO:0008006" key="5">
    <source>
        <dbReference type="Google" id="ProtNLM"/>
    </source>
</evidence>
<dbReference type="STRING" id="52441.SAMN05216302_102242"/>
<keyword evidence="2" id="KW-0472">Membrane</keyword>
<keyword evidence="4" id="KW-1185">Reference proteome</keyword>
<dbReference type="Pfam" id="PF12277">
    <property type="entry name" value="DUF3618"/>
    <property type="match status" value="1"/>
</dbReference>
<gene>
    <name evidence="3" type="ORF">SAMN05216302_102242</name>
</gene>
<keyword evidence="2" id="KW-0812">Transmembrane</keyword>
<feature type="transmembrane region" description="Helical" evidence="2">
    <location>
        <begin position="160"/>
        <end position="179"/>
    </location>
</feature>
<name>A0A1I4DR02_9PROT</name>
<feature type="compositionally biased region" description="Basic and acidic residues" evidence="1">
    <location>
        <begin position="249"/>
        <end position="259"/>
    </location>
</feature>
<keyword evidence="2" id="KW-1133">Transmembrane helix</keyword>
<feature type="compositionally biased region" description="Basic and acidic residues" evidence="1">
    <location>
        <begin position="232"/>
        <end position="242"/>
    </location>
</feature>
<feature type="compositionally biased region" description="Basic and acidic residues" evidence="1">
    <location>
        <begin position="102"/>
        <end position="115"/>
    </location>
</feature>
<dbReference type="RefSeq" id="WP_090700972.1">
    <property type="nucleotide sequence ID" value="NZ_FOSP01000022.1"/>
</dbReference>
<sequence length="259" mass="28359">MDNNHRNPQQLEADIEKTREKMSDTLEEIHDRLSPNQLVDNAFEYFSEKLLRNNNYFSSLTETAKKNPAATALIGLGLGWLIISGKNNETQTKTASSQEDSGADKATDTQLKNHTDSAAGNANSKKDTRLGSTNDTKEKVSQQNGNQTENPLHKLHEQPLVLIGAGLALGAALGVYLSSTQRSDKFSKKNLENQIDQAAETGSEQLEKVKEAVTSAVETISQAVDEVSNASEAREEKNKKDNNATSQVAEKEKESSKQK</sequence>
<evidence type="ECO:0000313" key="3">
    <source>
        <dbReference type="EMBL" id="SFK95423.1"/>
    </source>
</evidence>
<feature type="compositionally biased region" description="Polar residues" evidence="1">
    <location>
        <begin position="91"/>
        <end position="100"/>
    </location>
</feature>
<evidence type="ECO:0000256" key="2">
    <source>
        <dbReference type="SAM" id="Phobius"/>
    </source>
</evidence>
<proteinExistence type="predicted"/>